<organism evidence="1 2">
    <name type="scientific">Parnassius apollo</name>
    <name type="common">Apollo butterfly</name>
    <name type="synonym">Papilio apollo</name>
    <dbReference type="NCBI Taxonomy" id="110799"/>
    <lineage>
        <taxon>Eukaryota</taxon>
        <taxon>Metazoa</taxon>
        <taxon>Ecdysozoa</taxon>
        <taxon>Arthropoda</taxon>
        <taxon>Hexapoda</taxon>
        <taxon>Insecta</taxon>
        <taxon>Pterygota</taxon>
        <taxon>Neoptera</taxon>
        <taxon>Endopterygota</taxon>
        <taxon>Lepidoptera</taxon>
        <taxon>Glossata</taxon>
        <taxon>Ditrysia</taxon>
        <taxon>Papilionoidea</taxon>
        <taxon>Papilionidae</taxon>
        <taxon>Parnassiinae</taxon>
        <taxon>Parnassini</taxon>
        <taxon>Parnassius</taxon>
        <taxon>Parnassius</taxon>
    </lineage>
</organism>
<evidence type="ECO:0000313" key="2">
    <source>
        <dbReference type="Proteomes" id="UP000691718"/>
    </source>
</evidence>
<dbReference type="EMBL" id="CAJQZP010001492">
    <property type="protein sequence ID" value="CAG5051026.1"/>
    <property type="molecule type" value="Genomic_DNA"/>
</dbReference>
<dbReference type="Proteomes" id="UP000691718">
    <property type="component" value="Unassembled WGS sequence"/>
</dbReference>
<keyword evidence="2" id="KW-1185">Reference proteome</keyword>
<protein>
    <submittedName>
        <fullName evidence="1">(apollo) hypothetical protein</fullName>
    </submittedName>
</protein>
<comment type="caution">
    <text evidence="1">The sequence shown here is derived from an EMBL/GenBank/DDBJ whole genome shotgun (WGS) entry which is preliminary data.</text>
</comment>
<dbReference type="OrthoDB" id="426210at2759"/>
<gene>
    <name evidence="1" type="ORF">PAPOLLO_LOCUS24931</name>
</gene>
<accession>A0A8S3Y5G8</accession>
<proteinExistence type="predicted"/>
<dbReference type="AlphaFoldDB" id="A0A8S3Y5G8"/>
<reference evidence="1" key="1">
    <citation type="submission" date="2021-04" db="EMBL/GenBank/DDBJ databases">
        <authorList>
            <person name="Tunstrom K."/>
        </authorList>
    </citation>
    <scope>NUCLEOTIDE SEQUENCE</scope>
</reference>
<name>A0A8S3Y5G8_PARAO</name>
<evidence type="ECO:0000313" key="1">
    <source>
        <dbReference type="EMBL" id="CAG5051026.1"/>
    </source>
</evidence>
<sequence length="168" mass="19402">MPILDISFEISNLELRLIPNASAGTKGRFLLDTMALCDLKQYNSSKNQNDRLLDLVLSTMDELRVKEVEPLLKLDGHHPSIEINLNYTNNKPNFVKFNRKLLKPNYHKSNFEKIKDHLRKVNWHELLNELDPDSAVDAMYKELNSAILLFAPFKNLILTNTHTGLTFL</sequence>